<keyword evidence="2" id="KW-1185">Reference proteome</keyword>
<dbReference type="EMBL" id="CM042022">
    <property type="protein sequence ID" value="KAI3816504.1"/>
    <property type="molecule type" value="Genomic_DNA"/>
</dbReference>
<dbReference type="Proteomes" id="UP001056120">
    <property type="component" value="Linkage Group LG05"/>
</dbReference>
<proteinExistence type="predicted"/>
<protein>
    <submittedName>
        <fullName evidence="1">Uncharacterized protein</fullName>
    </submittedName>
</protein>
<sequence length="434" mass="50733">MNCHQSSLLLETTIIRLPEILRGWICGCVSGMESIIIGREMKVGGFNRVKQLEKEVAHLIQQLEISKNQASSSLASLSVDTDVTKKGKVIQDDDEMDVGKDEYDSSFAIFKAWFKDEVELKRKMLEEPFEVRSEVDIENEESKVVFIDEAANISALIISPERPLQSNMKDDSIMFWEHILGTERFIFIMVYATESHLSAKFTRMVGDYCSDLDAKNWNNEDEVEAPTVSNVESTHANEASEMKDLRKIQKEQADKMILEQQLILSLAKLKESQVRIRYEDEDAELAKKIQKEFDKEVYEEERKRKVELEQQKAAENLKAKEKSQKKRAFRNREVNDRDNMFNYLKSRWYNGKSVGPMNFINLQAKYFEEKKGKERWRMRMELNPESVKVVDAKPIFKFRPITKWKYNSNTNVFNATKRYMQNINEGRQNLNLDP</sequence>
<comment type="caution">
    <text evidence="1">The sequence shown here is derived from an EMBL/GenBank/DDBJ whole genome shotgun (WGS) entry which is preliminary data.</text>
</comment>
<evidence type="ECO:0000313" key="2">
    <source>
        <dbReference type="Proteomes" id="UP001056120"/>
    </source>
</evidence>
<reference evidence="1 2" key="2">
    <citation type="journal article" date="2022" name="Mol. Ecol. Resour.">
        <title>The genomes of chicory, endive, great burdock and yacon provide insights into Asteraceae paleo-polyploidization history and plant inulin production.</title>
        <authorList>
            <person name="Fan W."/>
            <person name="Wang S."/>
            <person name="Wang H."/>
            <person name="Wang A."/>
            <person name="Jiang F."/>
            <person name="Liu H."/>
            <person name="Zhao H."/>
            <person name="Xu D."/>
            <person name="Zhang Y."/>
        </authorList>
    </citation>
    <scope>NUCLEOTIDE SEQUENCE [LARGE SCALE GENOMIC DNA]</scope>
    <source>
        <strain evidence="2">cv. Yunnan</strain>
        <tissue evidence="1">Leaves</tissue>
    </source>
</reference>
<evidence type="ECO:0000313" key="1">
    <source>
        <dbReference type="EMBL" id="KAI3816504.1"/>
    </source>
</evidence>
<gene>
    <name evidence="1" type="ORF">L1987_16203</name>
</gene>
<reference evidence="2" key="1">
    <citation type="journal article" date="2022" name="Mol. Ecol. Resour.">
        <title>The genomes of chicory, endive, great burdock and yacon provide insights into Asteraceae palaeo-polyploidization history and plant inulin production.</title>
        <authorList>
            <person name="Fan W."/>
            <person name="Wang S."/>
            <person name="Wang H."/>
            <person name="Wang A."/>
            <person name="Jiang F."/>
            <person name="Liu H."/>
            <person name="Zhao H."/>
            <person name="Xu D."/>
            <person name="Zhang Y."/>
        </authorList>
    </citation>
    <scope>NUCLEOTIDE SEQUENCE [LARGE SCALE GENOMIC DNA]</scope>
    <source>
        <strain evidence="2">cv. Yunnan</strain>
    </source>
</reference>
<accession>A0ACB9J7K5</accession>
<name>A0ACB9J7K5_9ASTR</name>
<organism evidence="1 2">
    <name type="scientific">Smallanthus sonchifolius</name>
    <dbReference type="NCBI Taxonomy" id="185202"/>
    <lineage>
        <taxon>Eukaryota</taxon>
        <taxon>Viridiplantae</taxon>
        <taxon>Streptophyta</taxon>
        <taxon>Embryophyta</taxon>
        <taxon>Tracheophyta</taxon>
        <taxon>Spermatophyta</taxon>
        <taxon>Magnoliopsida</taxon>
        <taxon>eudicotyledons</taxon>
        <taxon>Gunneridae</taxon>
        <taxon>Pentapetalae</taxon>
        <taxon>asterids</taxon>
        <taxon>campanulids</taxon>
        <taxon>Asterales</taxon>
        <taxon>Asteraceae</taxon>
        <taxon>Asteroideae</taxon>
        <taxon>Heliantheae alliance</taxon>
        <taxon>Millerieae</taxon>
        <taxon>Smallanthus</taxon>
    </lineage>
</organism>